<dbReference type="OrthoDB" id="9795599at2"/>
<comment type="similarity">
    <text evidence="1">Belongs to the UPF0166 family.</text>
</comment>
<dbReference type="EMBL" id="LWGR01000004">
    <property type="protein sequence ID" value="KZM74672.1"/>
    <property type="molecule type" value="Genomic_DNA"/>
</dbReference>
<dbReference type="Proteomes" id="UP000076512">
    <property type="component" value="Unassembled WGS sequence"/>
</dbReference>
<comment type="caution">
    <text evidence="2">The sequence shown here is derived from an EMBL/GenBank/DDBJ whole genome shotgun (WGS) entry which is preliminary data.</text>
</comment>
<proteinExistence type="inferred from homology"/>
<dbReference type="Pfam" id="PF02641">
    <property type="entry name" value="DUF190"/>
    <property type="match status" value="1"/>
</dbReference>
<evidence type="ECO:0000313" key="3">
    <source>
        <dbReference type="Proteomes" id="UP000076512"/>
    </source>
</evidence>
<name>A0A164NSG8_9NOCA</name>
<reference evidence="2 3" key="1">
    <citation type="submission" date="2016-04" db="EMBL/GenBank/DDBJ databases">
        <authorList>
            <person name="Evans L.H."/>
            <person name="Alamgir A."/>
            <person name="Owens N."/>
            <person name="Weber N.D."/>
            <person name="Virtaneva K."/>
            <person name="Barbian K."/>
            <person name="Babar A."/>
            <person name="Rosenke K."/>
        </authorList>
    </citation>
    <scope>NUCLEOTIDE SEQUENCE [LARGE SCALE GENOMIC DNA]</scope>
    <source>
        <strain evidence="2 3">IFM 0406</strain>
    </source>
</reference>
<dbReference type="InterPro" id="IPR011322">
    <property type="entry name" value="N-reg_PII-like_a/b"/>
</dbReference>
<organism evidence="2 3">
    <name type="scientific">Nocardia terpenica</name>
    <dbReference type="NCBI Taxonomy" id="455432"/>
    <lineage>
        <taxon>Bacteria</taxon>
        <taxon>Bacillati</taxon>
        <taxon>Actinomycetota</taxon>
        <taxon>Actinomycetes</taxon>
        <taxon>Mycobacteriales</taxon>
        <taxon>Nocardiaceae</taxon>
        <taxon>Nocardia</taxon>
    </lineage>
</organism>
<dbReference type="Gene3D" id="3.30.70.120">
    <property type="match status" value="1"/>
</dbReference>
<protein>
    <submittedName>
        <fullName evidence="2">Uncharacterized protein</fullName>
    </submittedName>
</protein>
<dbReference type="SUPFAM" id="SSF54913">
    <property type="entry name" value="GlnB-like"/>
    <property type="match status" value="1"/>
</dbReference>
<dbReference type="AlphaFoldDB" id="A0A164NSG8"/>
<dbReference type="PANTHER" id="PTHR35983">
    <property type="entry name" value="UPF0166 PROTEIN TM_0021"/>
    <property type="match status" value="1"/>
</dbReference>
<gene>
    <name evidence="2" type="ORF">AWN90_21655</name>
</gene>
<accession>A0A164NSG8</accession>
<dbReference type="STRING" id="455432.AWN90_21655"/>
<dbReference type="PANTHER" id="PTHR35983:SF1">
    <property type="entry name" value="UPF0166 PROTEIN TM_0021"/>
    <property type="match status" value="1"/>
</dbReference>
<dbReference type="InterPro" id="IPR015867">
    <property type="entry name" value="N-reg_PII/ATP_PRibTrfase_C"/>
</dbReference>
<evidence type="ECO:0000256" key="1">
    <source>
        <dbReference type="ARBA" id="ARBA00010554"/>
    </source>
</evidence>
<keyword evidence="3" id="KW-1185">Reference proteome</keyword>
<dbReference type="RefSeq" id="WP_067586082.1">
    <property type="nucleotide sequence ID" value="NZ_JABMCZ010000005.1"/>
</dbReference>
<sequence length="113" mass="12608">MKLTGYATRLQIFVGEDDIWHHRPVYHEIVRRAREAGLAGATVLRGCEGYGGHSVIHTTRLLDLTEDLPAVIVIVDTDDKIRAFLPELDDLIGDGTVLLDEVEVIRYQAKTPS</sequence>
<dbReference type="InterPro" id="IPR003793">
    <property type="entry name" value="UPF0166"/>
</dbReference>
<evidence type="ECO:0000313" key="2">
    <source>
        <dbReference type="EMBL" id="KZM74672.1"/>
    </source>
</evidence>